<dbReference type="EMBL" id="BARS01053195">
    <property type="protein sequence ID" value="GAG49517.1"/>
    <property type="molecule type" value="Genomic_DNA"/>
</dbReference>
<comment type="caution">
    <text evidence="2">The sequence shown here is derived from an EMBL/GenBank/DDBJ whole genome shotgun (WGS) entry which is preliminary data.</text>
</comment>
<evidence type="ECO:0000313" key="2">
    <source>
        <dbReference type="EMBL" id="GAG49517.1"/>
    </source>
</evidence>
<feature type="non-terminal residue" evidence="2">
    <location>
        <position position="1"/>
    </location>
</feature>
<reference evidence="2" key="1">
    <citation type="journal article" date="2014" name="Front. Microbiol.">
        <title>High frequency of phylogenetically diverse reductive dehalogenase-homologous genes in deep subseafloor sedimentary metagenomes.</title>
        <authorList>
            <person name="Kawai M."/>
            <person name="Futagami T."/>
            <person name="Toyoda A."/>
            <person name="Takaki Y."/>
            <person name="Nishi S."/>
            <person name="Hori S."/>
            <person name="Arai W."/>
            <person name="Tsubouchi T."/>
            <person name="Morono Y."/>
            <person name="Uchiyama I."/>
            <person name="Ito T."/>
            <person name="Fujiyama A."/>
            <person name="Inagaki F."/>
            <person name="Takami H."/>
        </authorList>
    </citation>
    <scope>NUCLEOTIDE SEQUENCE</scope>
    <source>
        <strain evidence="2">Expedition CK06-06</strain>
    </source>
</reference>
<protein>
    <submittedName>
        <fullName evidence="2">Uncharacterized protein</fullName>
    </submittedName>
</protein>
<name>X0YRS9_9ZZZZ</name>
<dbReference type="AlphaFoldDB" id="X0YRS9"/>
<gene>
    <name evidence="2" type="ORF">S01H1_78972</name>
</gene>
<feature type="region of interest" description="Disordered" evidence="1">
    <location>
        <begin position="20"/>
        <end position="44"/>
    </location>
</feature>
<evidence type="ECO:0000256" key="1">
    <source>
        <dbReference type="SAM" id="MobiDB-lite"/>
    </source>
</evidence>
<proteinExistence type="predicted"/>
<accession>X0YRS9</accession>
<sequence>DIPWDGLSFPTTHSALRDWLRARRNTRRRRPQRAARPRPRRRAG</sequence>
<feature type="compositionally biased region" description="Basic residues" evidence="1">
    <location>
        <begin position="22"/>
        <end position="44"/>
    </location>
</feature>
<organism evidence="2">
    <name type="scientific">marine sediment metagenome</name>
    <dbReference type="NCBI Taxonomy" id="412755"/>
    <lineage>
        <taxon>unclassified sequences</taxon>
        <taxon>metagenomes</taxon>
        <taxon>ecological metagenomes</taxon>
    </lineage>
</organism>